<reference evidence="2 3" key="1">
    <citation type="submission" date="2011-08" db="EMBL/GenBank/DDBJ databases">
        <title>The Genome Sequence of Clostridium hathewayi WAL-18680.</title>
        <authorList>
            <consortium name="The Broad Institute Genome Sequencing Platform"/>
            <person name="Earl A."/>
            <person name="Ward D."/>
            <person name="Feldgarden M."/>
            <person name="Gevers D."/>
            <person name="Finegold S.M."/>
            <person name="Summanen P.H."/>
            <person name="Molitoris D.R."/>
            <person name="Song M."/>
            <person name="Daigneault M."/>
            <person name="Allen-Vercoe E."/>
            <person name="Young S.K."/>
            <person name="Zeng Q."/>
            <person name="Gargeya S."/>
            <person name="Fitzgerald M."/>
            <person name="Haas B."/>
            <person name="Abouelleil A."/>
            <person name="Alvarado L."/>
            <person name="Arachchi H.M."/>
            <person name="Berlin A."/>
            <person name="Brown A."/>
            <person name="Chapman S.B."/>
            <person name="Chen Z."/>
            <person name="Dunbar C."/>
            <person name="Freedman E."/>
            <person name="Gearin G."/>
            <person name="Gellesch M."/>
            <person name="Goldberg J."/>
            <person name="Griggs A."/>
            <person name="Gujja S."/>
            <person name="Heiman D."/>
            <person name="Howarth C."/>
            <person name="Larson L."/>
            <person name="Lui A."/>
            <person name="MacDonald P.J.P."/>
            <person name="Montmayeur A."/>
            <person name="Murphy C."/>
            <person name="Neiman D."/>
            <person name="Pearson M."/>
            <person name="Priest M."/>
            <person name="Roberts A."/>
            <person name="Saif S."/>
            <person name="Shea T."/>
            <person name="Shenoy N."/>
            <person name="Sisk P."/>
            <person name="Stolte C."/>
            <person name="Sykes S."/>
            <person name="Wortman J."/>
            <person name="Nusbaum C."/>
            <person name="Birren B."/>
        </authorList>
    </citation>
    <scope>NUCLEOTIDE SEQUENCE [LARGE SCALE GENOMIC DNA]</scope>
    <source>
        <strain evidence="2 3">WAL-18680</strain>
    </source>
</reference>
<keyword evidence="1" id="KW-0472">Membrane</keyword>
<dbReference type="OrthoDB" id="3240444at2"/>
<evidence type="ECO:0000313" key="3">
    <source>
        <dbReference type="Proteomes" id="UP000005384"/>
    </source>
</evidence>
<feature type="transmembrane region" description="Helical" evidence="1">
    <location>
        <begin position="7"/>
        <end position="28"/>
    </location>
</feature>
<feature type="transmembrane region" description="Helical" evidence="1">
    <location>
        <begin position="71"/>
        <end position="94"/>
    </location>
</feature>
<evidence type="ECO:0008006" key="4">
    <source>
        <dbReference type="Google" id="ProtNLM"/>
    </source>
</evidence>
<evidence type="ECO:0000256" key="1">
    <source>
        <dbReference type="SAM" id="Phobius"/>
    </source>
</evidence>
<gene>
    <name evidence="2" type="ORF">HMPREF9473_01976</name>
</gene>
<keyword evidence="1" id="KW-0812">Transmembrane</keyword>
<name>G5IEP9_9FIRM</name>
<proteinExistence type="predicted"/>
<sequence length="123" mass="13221">MKKSSFAAMILGTISVVFFALGMCMTMLEEWNAFRPGIILGVIGLVFALITVVVWRRMEHKEPIQINGKTVGIAALGIIGALVLGCGMCLVMVWGNLVPGIIIGLIGILLLLCLIPLWKGILN</sequence>
<dbReference type="PATRIC" id="fig|742737.3.peg.2002"/>
<organism evidence="2 3">
    <name type="scientific">Hungatella hathewayi WAL-18680</name>
    <dbReference type="NCBI Taxonomy" id="742737"/>
    <lineage>
        <taxon>Bacteria</taxon>
        <taxon>Bacillati</taxon>
        <taxon>Bacillota</taxon>
        <taxon>Clostridia</taxon>
        <taxon>Lachnospirales</taxon>
        <taxon>Lachnospiraceae</taxon>
        <taxon>Hungatella</taxon>
    </lineage>
</organism>
<keyword evidence="1" id="KW-1133">Transmembrane helix</keyword>
<protein>
    <recommendedName>
        <fullName evidence="4">Major facilitator superfamily (MFS) profile domain-containing protein</fullName>
    </recommendedName>
</protein>
<accession>G5IEP9</accession>
<feature type="transmembrane region" description="Helical" evidence="1">
    <location>
        <begin position="34"/>
        <end position="55"/>
    </location>
</feature>
<keyword evidence="3" id="KW-1185">Reference proteome</keyword>
<dbReference type="AlphaFoldDB" id="G5IEP9"/>
<evidence type="ECO:0000313" key="2">
    <source>
        <dbReference type="EMBL" id="EHI60033.1"/>
    </source>
</evidence>
<feature type="transmembrane region" description="Helical" evidence="1">
    <location>
        <begin position="100"/>
        <end position="118"/>
    </location>
</feature>
<dbReference type="Proteomes" id="UP000005384">
    <property type="component" value="Unassembled WGS sequence"/>
</dbReference>
<dbReference type="RefSeq" id="WP_006779956.1">
    <property type="nucleotide sequence ID" value="NZ_CP040506.1"/>
</dbReference>
<dbReference type="HOGENOM" id="CLU_135496_0_0_9"/>
<comment type="caution">
    <text evidence="2">The sequence shown here is derived from an EMBL/GenBank/DDBJ whole genome shotgun (WGS) entry which is preliminary data.</text>
</comment>
<dbReference type="EMBL" id="ADLN01000037">
    <property type="protein sequence ID" value="EHI60033.1"/>
    <property type="molecule type" value="Genomic_DNA"/>
</dbReference>